<feature type="domain" description="Zn-cluster" evidence="1">
    <location>
        <begin position="189"/>
        <end position="237"/>
    </location>
</feature>
<dbReference type="AlphaFoldDB" id="A0A835QD95"/>
<dbReference type="EMBL" id="JADCNM010000009">
    <property type="protein sequence ID" value="KAG0468676.1"/>
    <property type="molecule type" value="Genomic_DNA"/>
</dbReference>
<accession>A0A835QD95</accession>
<evidence type="ECO:0000259" key="1">
    <source>
        <dbReference type="Pfam" id="PF10533"/>
    </source>
</evidence>
<reference evidence="2 3" key="1">
    <citation type="journal article" date="2020" name="Nat. Food">
        <title>A phased Vanilla planifolia genome enables genetic improvement of flavour and production.</title>
        <authorList>
            <person name="Hasing T."/>
            <person name="Tang H."/>
            <person name="Brym M."/>
            <person name="Khazi F."/>
            <person name="Huang T."/>
            <person name="Chambers A.H."/>
        </authorList>
    </citation>
    <scope>NUCLEOTIDE SEQUENCE [LARGE SCALE GENOMIC DNA]</scope>
    <source>
        <tissue evidence="2">Leaf</tissue>
    </source>
</reference>
<comment type="caution">
    <text evidence="2">The sequence shown here is derived from an EMBL/GenBank/DDBJ whole genome shotgun (WGS) entry which is preliminary data.</text>
</comment>
<evidence type="ECO:0000313" key="3">
    <source>
        <dbReference type="Proteomes" id="UP000639772"/>
    </source>
</evidence>
<evidence type="ECO:0000313" key="2">
    <source>
        <dbReference type="EMBL" id="KAG0468676.1"/>
    </source>
</evidence>
<dbReference type="OrthoDB" id="777189at2759"/>
<gene>
    <name evidence="2" type="ORF">HPP92_018004</name>
</gene>
<dbReference type="Proteomes" id="UP000639772">
    <property type="component" value="Chromosome 9"/>
</dbReference>
<sequence length="249" mass="26981">MVVDLISHRKMEDKMSIQEAVTAGIRSMESLILQLNSYGRKFNSSEQSSETPATVDFREIADRTVSKFKYVSSILNRSGHARFRRGPADWSPPTAGTTPTPAMSATIAPLQSLTLDFTNPSSVTAGTIKNGFSISTMMSWANSSFVSSITGDGSVYNGRQSVFGPSTVVCFPTPPASIHGKPPIASSHKKNCCRSAHSDDIAGNRIANGGLCHCSMHRKNRVKRAIRVQAISAKIADIPSDEYLWRKNG</sequence>
<dbReference type="InterPro" id="IPR018872">
    <property type="entry name" value="Zn-cluster-dom"/>
</dbReference>
<organism evidence="2 3">
    <name type="scientific">Vanilla planifolia</name>
    <name type="common">Vanilla</name>
    <dbReference type="NCBI Taxonomy" id="51239"/>
    <lineage>
        <taxon>Eukaryota</taxon>
        <taxon>Viridiplantae</taxon>
        <taxon>Streptophyta</taxon>
        <taxon>Embryophyta</taxon>
        <taxon>Tracheophyta</taxon>
        <taxon>Spermatophyta</taxon>
        <taxon>Magnoliopsida</taxon>
        <taxon>Liliopsida</taxon>
        <taxon>Asparagales</taxon>
        <taxon>Orchidaceae</taxon>
        <taxon>Vanilloideae</taxon>
        <taxon>Vanilleae</taxon>
        <taxon>Vanilla</taxon>
    </lineage>
</organism>
<proteinExistence type="predicted"/>
<dbReference type="Pfam" id="PF10533">
    <property type="entry name" value="Plant_zn_clust"/>
    <property type="match status" value="1"/>
</dbReference>
<name>A0A835QD95_VANPL</name>
<protein>
    <recommendedName>
        <fullName evidence="1">Zn-cluster domain-containing protein</fullName>
    </recommendedName>
</protein>